<name>A0A814U609_ADIRI</name>
<evidence type="ECO:0000256" key="13">
    <source>
        <dbReference type="SAM" id="SignalP"/>
    </source>
</evidence>
<dbReference type="GO" id="GO:0003756">
    <property type="term" value="F:protein disulfide isomerase activity"/>
    <property type="evidence" value="ECO:0007669"/>
    <property type="project" value="UniProtKB-EC"/>
</dbReference>
<dbReference type="PRINTS" id="PR00421">
    <property type="entry name" value="THIOREDOXIN"/>
</dbReference>
<dbReference type="PROSITE" id="PS00194">
    <property type="entry name" value="THIOREDOXIN_1"/>
    <property type="match status" value="1"/>
</dbReference>
<keyword evidence="7" id="KW-0256">Endoplasmic reticulum</keyword>
<feature type="signal peptide" evidence="13">
    <location>
        <begin position="1"/>
        <end position="18"/>
    </location>
</feature>
<dbReference type="SUPFAM" id="SSF81606">
    <property type="entry name" value="PP2C-like"/>
    <property type="match status" value="1"/>
</dbReference>
<feature type="region of interest" description="Disordered" evidence="12">
    <location>
        <begin position="549"/>
        <end position="578"/>
    </location>
</feature>
<dbReference type="InterPro" id="IPR057305">
    <property type="entry name" value="Thioredox_PDIA6_C"/>
</dbReference>
<evidence type="ECO:0000256" key="8">
    <source>
        <dbReference type="ARBA" id="ARBA00023157"/>
    </source>
</evidence>
<dbReference type="NCBIfam" id="TIGR01126">
    <property type="entry name" value="pdi_dom"/>
    <property type="match status" value="2"/>
</dbReference>
<dbReference type="SMART" id="SM00331">
    <property type="entry name" value="PP2C_SIG"/>
    <property type="match status" value="1"/>
</dbReference>
<dbReference type="PROSITE" id="PS51352">
    <property type="entry name" value="THIOREDOXIN_2"/>
    <property type="match status" value="2"/>
</dbReference>
<dbReference type="FunFam" id="3.40.30.10:FF:000032">
    <property type="entry name" value="Protein disulfide-isomerase A6 homolog"/>
    <property type="match status" value="1"/>
</dbReference>
<dbReference type="InterPro" id="IPR036457">
    <property type="entry name" value="PPM-type-like_dom_sf"/>
</dbReference>
<dbReference type="SMART" id="SM00332">
    <property type="entry name" value="PP2Cc"/>
    <property type="match status" value="1"/>
</dbReference>
<keyword evidence="10" id="KW-0676">Redox-active center</keyword>
<dbReference type="GO" id="GO:0005788">
    <property type="term" value="C:endoplasmic reticulum lumen"/>
    <property type="evidence" value="ECO:0007669"/>
    <property type="project" value="UniProtKB-SubCell"/>
</dbReference>
<feature type="compositionally biased region" description="Gly residues" evidence="12">
    <location>
        <begin position="141"/>
        <end position="156"/>
    </location>
</feature>
<keyword evidence="6" id="KW-0677">Repeat</keyword>
<dbReference type="InterPro" id="IPR017937">
    <property type="entry name" value="Thioredoxin_CS"/>
</dbReference>
<dbReference type="OrthoDB" id="10264505at2759"/>
<comment type="caution">
    <text evidence="16">The sequence shown here is derived from an EMBL/GenBank/DDBJ whole genome shotgun (WGS) entry which is preliminary data.</text>
</comment>
<dbReference type="Gene3D" id="3.40.30.10">
    <property type="entry name" value="Glutaredoxin"/>
    <property type="match status" value="2"/>
</dbReference>
<dbReference type="AlphaFoldDB" id="A0A814U609"/>
<dbReference type="CDD" id="cd00143">
    <property type="entry name" value="PP2Cc"/>
    <property type="match status" value="1"/>
</dbReference>
<dbReference type="CDD" id="cd02983">
    <property type="entry name" value="P5_C"/>
    <property type="match status" value="1"/>
</dbReference>
<evidence type="ECO:0000313" key="17">
    <source>
        <dbReference type="Proteomes" id="UP000663852"/>
    </source>
</evidence>
<keyword evidence="8" id="KW-1015">Disulfide bond</keyword>
<evidence type="ECO:0000256" key="9">
    <source>
        <dbReference type="ARBA" id="ARBA00023235"/>
    </source>
</evidence>
<dbReference type="InterPro" id="IPR013766">
    <property type="entry name" value="Thioredoxin_domain"/>
</dbReference>
<evidence type="ECO:0000256" key="4">
    <source>
        <dbReference type="ARBA" id="ARBA00012723"/>
    </source>
</evidence>
<keyword evidence="5 13" id="KW-0732">Signal</keyword>
<keyword evidence="9" id="KW-0413">Isomerase</keyword>
<feature type="domain" description="PPM-type phosphatase" evidence="15">
    <location>
        <begin position="568"/>
        <end position="827"/>
    </location>
</feature>
<dbReference type="GO" id="GO:0015035">
    <property type="term" value="F:protein-disulfide reductase activity"/>
    <property type="evidence" value="ECO:0007669"/>
    <property type="project" value="TreeGrafter"/>
</dbReference>
<sequence>MFSSAVLFAFALVASVNGFYSSNDDVVQLDPSNFDRLVVQSSDLWIVEFYAPWCGHCQSLTPEWKRAATALKGIVKIGAVDADNHKSLGQQYGVSGFPTIKIFGTNKRSPSNYQGGRTADAIVQEALSQLRTIVNERLGKRGGSGSSGGGSSGNGGKDAVELTDSNFQSTVLDSEEPWLVEFMAPWCGHCKNLAPEWARAATELKGKVNLGVVDATVHTQLAQRYGIQGFPTIKFFPAGRKDGQAEDYNGGRSSGDIVAWALDKHQANIPPPEVIEITDQAVLDSNCAEKQLCIISFLPNILDCQSACRNKHIAMLKKFGETYKRNGWGWLWVEAFRQPKLEESVGIGGFGYPAQVAINARKGKYVVLKGSFSESGISAFLKELSTGRLTSPLVPLSGVADGKLPTVETSEPWDGKDGKLEVVEDIDLSDVNLDDDEDDLNAKKKKLIFFNNIFNINRFLIANFITYLLICERIKQSQFSVSQKTDVKLSLKINFARAVSGTEAENFLYNSLLRLSTSSSIHHSQQSNRLAITPSPTITRSVHLLTATSGYNGHEDEEDEDKGHLRKKKNSPKIQRTNRSNVYGDDAFFTAKNRLGDFLGVADGVGGWREHGIDPSLFSSSLMEACKSLVDNKLIDLNPLTLKELLSKAYKQLLEEKQCIIGSSTACIVALHHEKSILHTANLGDSGFVIIRKNAIVHRSQEQQHYFNSPFQLSIHPEMKGQRLIADRPEQASITSFNVEENDCILVATDGIWDNLPDSTILEEVNKLAEPTLDNLQQIAHALAKRALDNGHDPKFNSPFAKNAKKALGINIIGGKPDDVTVLLAIVTSKCG</sequence>
<dbReference type="SUPFAM" id="SSF52833">
    <property type="entry name" value="Thioredoxin-like"/>
    <property type="match status" value="3"/>
</dbReference>
<evidence type="ECO:0000256" key="12">
    <source>
        <dbReference type="SAM" id="MobiDB-lite"/>
    </source>
</evidence>
<gene>
    <name evidence="16" type="ORF">EDS130_LOCUS23746</name>
</gene>
<dbReference type="Pfam" id="PF07228">
    <property type="entry name" value="SpoIIE"/>
    <property type="match status" value="1"/>
</dbReference>
<feature type="chain" id="PRO_5032438215" description="protein disulfide-isomerase" evidence="13">
    <location>
        <begin position="19"/>
        <end position="832"/>
    </location>
</feature>
<feature type="domain" description="Thioredoxin" evidence="14">
    <location>
        <begin position="1"/>
        <end position="132"/>
    </location>
</feature>
<proteinExistence type="inferred from homology"/>
<dbReference type="Pfam" id="PF24541">
    <property type="entry name" value="Thioredox_PDIA6_C"/>
    <property type="match status" value="1"/>
</dbReference>
<evidence type="ECO:0000256" key="5">
    <source>
        <dbReference type="ARBA" id="ARBA00022729"/>
    </source>
</evidence>
<evidence type="ECO:0000256" key="1">
    <source>
        <dbReference type="ARBA" id="ARBA00001182"/>
    </source>
</evidence>
<accession>A0A814U609</accession>
<dbReference type="GO" id="GO:0034976">
    <property type="term" value="P:response to endoplasmic reticulum stress"/>
    <property type="evidence" value="ECO:0007669"/>
    <property type="project" value="TreeGrafter"/>
</dbReference>
<feature type="domain" description="Thioredoxin" evidence="14">
    <location>
        <begin position="151"/>
        <end position="267"/>
    </location>
</feature>
<dbReference type="Pfam" id="PF00085">
    <property type="entry name" value="Thioredoxin"/>
    <property type="match status" value="2"/>
</dbReference>
<evidence type="ECO:0000259" key="14">
    <source>
        <dbReference type="PROSITE" id="PS51352"/>
    </source>
</evidence>
<dbReference type="EC" id="5.3.4.1" evidence="4"/>
<protein>
    <recommendedName>
        <fullName evidence="4">protein disulfide-isomerase</fullName>
        <ecNumber evidence="4">5.3.4.1</ecNumber>
    </recommendedName>
</protein>
<evidence type="ECO:0000259" key="15">
    <source>
        <dbReference type="PROSITE" id="PS51746"/>
    </source>
</evidence>
<organism evidence="16 17">
    <name type="scientific">Adineta ricciae</name>
    <name type="common">Rotifer</name>
    <dbReference type="NCBI Taxonomy" id="249248"/>
    <lineage>
        <taxon>Eukaryota</taxon>
        <taxon>Metazoa</taxon>
        <taxon>Spiralia</taxon>
        <taxon>Gnathifera</taxon>
        <taxon>Rotifera</taxon>
        <taxon>Eurotatoria</taxon>
        <taxon>Bdelloidea</taxon>
        <taxon>Adinetida</taxon>
        <taxon>Adinetidae</taxon>
        <taxon>Adineta</taxon>
    </lineage>
</organism>
<feature type="region of interest" description="Disordered" evidence="12">
    <location>
        <begin position="138"/>
        <end position="160"/>
    </location>
</feature>
<evidence type="ECO:0000256" key="7">
    <source>
        <dbReference type="ARBA" id="ARBA00022824"/>
    </source>
</evidence>
<evidence type="ECO:0000256" key="3">
    <source>
        <dbReference type="ARBA" id="ARBA00006347"/>
    </source>
</evidence>
<evidence type="ECO:0000256" key="10">
    <source>
        <dbReference type="ARBA" id="ARBA00023284"/>
    </source>
</evidence>
<reference evidence="16" key="1">
    <citation type="submission" date="2021-02" db="EMBL/GenBank/DDBJ databases">
        <authorList>
            <person name="Nowell W R."/>
        </authorList>
    </citation>
    <scope>NUCLEOTIDE SEQUENCE</scope>
</reference>
<evidence type="ECO:0000313" key="16">
    <source>
        <dbReference type="EMBL" id="CAF1172080.1"/>
    </source>
</evidence>
<dbReference type="PANTHER" id="PTHR45815">
    <property type="entry name" value="PROTEIN DISULFIDE-ISOMERASE A6"/>
    <property type="match status" value="1"/>
</dbReference>
<evidence type="ECO:0000256" key="2">
    <source>
        <dbReference type="ARBA" id="ARBA00004319"/>
    </source>
</evidence>
<dbReference type="InterPro" id="IPR036249">
    <property type="entry name" value="Thioredoxin-like_sf"/>
</dbReference>
<comment type="subcellular location">
    <subcellularLocation>
        <location evidence="2">Endoplasmic reticulum lumen</location>
    </subcellularLocation>
</comment>
<comment type="catalytic activity">
    <reaction evidence="1">
        <text>Catalyzes the rearrangement of -S-S- bonds in proteins.</text>
        <dbReference type="EC" id="5.3.4.1"/>
    </reaction>
</comment>
<dbReference type="EMBL" id="CAJNOJ010000131">
    <property type="protein sequence ID" value="CAF1172080.1"/>
    <property type="molecule type" value="Genomic_DNA"/>
</dbReference>
<dbReference type="Gene3D" id="3.60.40.10">
    <property type="entry name" value="PPM-type phosphatase domain"/>
    <property type="match status" value="1"/>
</dbReference>
<comment type="similarity">
    <text evidence="3 11">Belongs to the protein disulfide isomerase family.</text>
</comment>
<dbReference type="FunFam" id="3.40.30.10:FF:000050">
    <property type="entry name" value="protein disulfide-isomerase A6 isoform X1"/>
    <property type="match status" value="1"/>
</dbReference>
<dbReference type="PROSITE" id="PS51746">
    <property type="entry name" value="PPM_2"/>
    <property type="match status" value="1"/>
</dbReference>
<evidence type="ECO:0000256" key="6">
    <source>
        <dbReference type="ARBA" id="ARBA00022737"/>
    </source>
</evidence>
<dbReference type="InterPro" id="IPR001932">
    <property type="entry name" value="PPM-type_phosphatase-like_dom"/>
</dbReference>
<dbReference type="InterPro" id="IPR005788">
    <property type="entry name" value="PDI_thioredoxin-like_dom"/>
</dbReference>
<dbReference type="CDD" id="cd03001">
    <property type="entry name" value="PDI_a_P5"/>
    <property type="match status" value="2"/>
</dbReference>
<dbReference type="PANTHER" id="PTHR45815:SF3">
    <property type="entry name" value="PROTEIN DISULFIDE-ISOMERASE A6"/>
    <property type="match status" value="1"/>
</dbReference>
<evidence type="ECO:0000256" key="11">
    <source>
        <dbReference type="RuleBase" id="RU004208"/>
    </source>
</evidence>
<dbReference type="Proteomes" id="UP000663852">
    <property type="component" value="Unassembled WGS sequence"/>
</dbReference>